<dbReference type="Gene3D" id="3.60.130.10">
    <property type="entry name" value="Clavaminate synthase-like"/>
    <property type="match status" value="1"/>
</dbReference>
<reference evidence="2" key="1">
    <citation type="submission" date="2021-11" db="EMBL/GenBank/DDBJ databases">
        <authorList>
            <person name="Bulgarelli D."/>
        </authorList>
    </citation>
    <scope>NUCLEOTIDE SEQUENCE</scope>
    <source>
        <strain evidence="2">Bi133</strain>
    </source>
</reference>
<organism evidence="2 3">
    <name type="scientific">Peribacillus simplex</name>
    <dbReference type="NCBI Taxonomy" id="1478"/>
    <lineage>
        <taxon>Bacteria</taxon>
        <taxon>Bacillati</taxon>
        <taxon>Bacillota</taxon>
        <taxon>Bacilli</taxon>
        <taxon>Bacillales</taxon>
        <taxon>Bacillaceae</taxon>
        <taxon>Peribacillus</taxon>
    </lineage>
</organism>
<dbReference type="AlphaFoldDB" id="A0A9W4PF96"/>
<dbReference type="RefSeq" id="WP_230302314.1">
    <property type="nucleotide sequence ID" value="NZ_CAKKMG010000035.1"/>
</dbReference>
<keyword evidence="1 2" id="KW-0560">Oxidoreductase</keyword>
<dbReference type="GO" id="GO:0033758">
    <property type="term" value="F:clavaminate synthase activity"/>
    <property type="evidence" value="ECO:0007669"/>
    <property type="project" value="UniProtKB-EC"/>
</dbReference>
<dbReference type="InterPro" id="IPR042098">
    <property type="entry name" value="TauD-like_sf"/>
</dbReference>
<dbReference type="EC" id="1.14.11.21" evidence="2"/>
<sequence length="342" mass="39577">MGVDTNASTKNKLKVDYVFTDAENQLLTNKFLDLKCNPYEDYTSFRSEIENIVENDDEIKDIVEKIKAAGDRIWKEEPYLYLQNCPIDKDVPIFDHESPVQSKRELKKTYVGEGFLQFYAQVMEMPAIGYINVNDGDVFQDIYPMKSLSETQSQKALVALGFHKDLANHFVRPDFVNMLSMRAYEGNQIFTTFVKNIDLIQKLDPSDLNLMRQELFYTPFDDLSTYGNRTELGRAKNHAILLNEEEFDIAYFENRTVGLTEEAQEVVDKIKVLLHELKAPHLLKAGEFISLSNNHSIHGKDVEEITDVEKQRARWIMKTVNLWNLDEHKEHYVDGTDCIVNG</sequence>
<dbReference type="Proteomes" id="UP000789326">
    <property type="component" value="Unassembled WGS sequence"/>
</dbReference>
<gene>
    <name evidence="2" type="primary">cs2</name>
    <name evidence="2" type="ORF">SRABI133_02693</name>
</gene>
<evidence type="ECO:0000256" key="1">
    <source>
        <dbReference type="ARBA" id="ARBA00023002"/>
    </source>
</evidence>
<dbReference type="EMBL" id="CAKKMG010000035">
    <property type="protein sequence ID" value="CAH0233329.1"/>
    <property type="molecule type" value="Genomic_DNA"/>
</dbReference>
<evidence type="ECO:0000313" key="3">
    <source>
        <dbReference type="Proteomes" id="UP000789326"/>
    </source>
</evidence>
<name>A0A9W4PF96_9BACI</name>
<accession>A0A9W4PF96</accession>
<dbReference type="SUPFAM" id="SSF51197">
    <property type="entry name" value="Clavaminate synthase-like"/>
    <property type="match status" value="1"/>
</dbReference>
<protein>
    <submittedName>
        <fullName evidence="2">Clavaminate synthase 2</fullName>
        <ecNumber evidence="2">1.14.11.21</ecNumber>
    </submittedName>
</protein>
<comment type="caution">
    <text evidence="2">The sequence shown here is derived from an EMBL/GenBank/DDBJ whole genome shotgun (WGS) entry which is preliminary data.</text>
</comment>
<proteinExistence type="predicted"/>
<evidence type="ECO:0000313" key="2">
    <source>
        <dbReference type="EMBL" id="CAH0233329.1"/>
    </source>
</evidence>